<name>A0A226DEF3_FOLCA</name>
<dbReference type="PROSITE" id="PS00279">
    <property type="entry name" value="MACPF_1"/>
    <property type="match status" value="1"/>
</dbReference>
<dbReference type="Proteomes" id="UP000198287">
    <property type="component" value="Unassembled WGS sequence"/>
</dbReference>
<dbReference type="GO" id="GO:0016020">
    <property type="term" value="C:membrane"/>
    <property type="evidence" value="ECO:0007669"/>
    <property type="project" value="UniProtKB-SubCell"/>
</dbReference>
<dbReference type="SMART" id="SM00457">
    <property type="entry name" value="MACPF"/>
    <property type="match status" value="1"/>
</dbReference>
<dbReference type="GO" id="GO:0051607">
    <property type="term" value="P:defense response to virus"/>
    <property type="evidence" value="ECO:0007669"/>
    <property type="project" value="TreeGrafter"/>
</dbReference>
<keyword evidence="6" id="KW-1015">Disulfide bond</keyword>
<evidence type="ECO:0000259" key="7">
    <source>
        <dbReference type="PROSITE" id="PS51412"/>
    </source>
</evidence>
<evidence type="ECO:0000256" key="6">
    <source>
        <dbReference type="ARBA" id="ARBA00023157"/>
    </source>
</evidence>
<keyword evidence="9" id="KW-1185">Reference proteome</keyword>
<dbReference type="GO" id="GO:0005576">
    <property type="term" value="C:extracellular region"/>
    <property type="evidence" value="ECO:0007669"/>
    <property type="project" value="UniProtKB-SubCell"/>
</dbReference>
<dbReference type="PANTHER" id="PTHR46096:SF3">
    <property type="entry name" value="PERFORIN-1"/>
    <property type="match status" value="1"/>
</dbReference>
<gene>
    <name evidence="8" type="ORF">Fcan01_22014</name>
</gene>
<protein>
    <submittedName>
        <fullName evidence="8">Complement component C9</fullName>
    </submittedName>
</protein>
<keyword evidence="3" id="KW-0964">Secreted</keyword>
<keyword evidence="4" id="KW-0732">Signal</keyword>
<dbReference type="InterPro" id="IPR052784">
    <property type="entry name" value="Perforin-1_pore-forming"/>
</dbReference>
<evidence type="ECO:0000313" key="8">
    <source>
        <dbReference type="EMBL" id="OXA43234.1"/>
    </source>
</evidence>
<dbReference type="InterPro" id="IPR020864">
    <property type="entry name" value="MACPF"/>
</dbReference>
<sequence length="511" mass="56553">MLSIFLSYYLQNQLPSPPLERNQTFNESLELDTCANPIPGISRILLGVDVTKLDLRHDYSVDHVDGFTTKLLDITCKEGGTWTSPFSGVKYDVPDQVLQVVALPSGLVASDTLLHTNMESVRHSMSEEAGISSVKEGLFSASLSFKNSQTSLFNSSRFVATMKAFVSTAGIDFIPPTDLGTSLNKYFVDALQALPVTYEEHPEAYDSFISTYGTHYYASGYFGGSLSTYFEVDKSFRRLTSDNEVKANAEATFFGILKTHGAYDGNVSTISEEFKRASHNSQRYYGGVANLFEKDGYTKWWPTVEGNSWLYGGVLKPVSELVPIGKQREALSKAVNVYISKAYLREVKRTGDSFMGRGLVGEEVVAGYLNRVEALLESVNFTDAEVLQVGREISDYVLTPEWFTNVVYTVIWTDPAKGFTLVHSAKMLSATPIFDMCDGERIEMDCYRKDDISFTSPPGSPSWWASVSVSNNYGVQGWTNSWVFNIPANSGLVEQCEVLLLSGWGCTLRGG</sequence>
<evidence type="ECO:0000256" key="2">
    <source>
        <dbReference type="ARBA" id="ARBA00004613"/>
    </source>
</evidence>
<dbReference type="EMBL" id="LNIX01000023">
    <property type="protein sequence ID" value="OXA43234.1"/>
    <property type="molecule type" value="Genomic_DNA"/>
</dbReference>
<proteinExistence type="predicted"/>
<dbReference type="GO" id="GO:0022829">
    <property type="term" value="F:wide pore channel activity"/>
    <property type="evidence" value="ECO:0007669"/>
    <property type="project" value="TreeGrafter"/>
</dbReference>
<dbReference type="OrthoDB" id="6499331at2759"/>
<comment type="caution">
    <text evidence="8">The sequence shown here is derived from an EMBL/GenBank/DDBJ whole genome shotgun (WGS) entry which is preliminary data.</text>
</comment>
<accession>A0A226DEF3</accession>
<dbReference type="AlphaFoldDB" id="A0A226DEF3"/>
<dbReference type="PANTHER" id="PTHR46096">
    <property type="entry name" value="PERFORIN-1"/>
    <property type="match status" value="1"/>
</dbReference>
<comment type="subcellular location">
    <subcellularLocation>
        <location evidence="1">Membrane</location>
    </subcellularLocation>
    <subcellularLocation>
        <location evidence="2">Secreted</location>
    </subcellularLocation>
</comment>
<dbReference type="Pfam" id="PF01823">
    <property type="entry name" value="MACPF"/>
    <property type="match status" value="1"/>
</dbReference>
<evidence type="ECO:0000256" key="3">
    <source>
        <dbReference type="ARBA" id="ARBA00022525"/>
    </source>
</evidence>
<dbReference type="OMA" id="CATANTW"/>
<evidence type="ECO:0000313" key="9">
    <source>
        <dbReference type="Proteomes" id="UP000198287"/>
    </source>
</evidence>
<reference evidence="8 9" key="1">
    <citation type="submission" date="2015-12" db="EMBL/GenBank/DDBJ databases">
        <title>The genome of Folsomia candida.</title>
        <authorList>
            <person name="Faddeeva A."/>
            <person name="Derks M.F."/>
            <person name="Anvar Y."/>
            <person name="Smit S."/>
            <person name="Van Straalen N."/>
            <person name="Roelofs D."/>
        </authorList>
    </citation>
    <scope>NUCLEOTIDE SEQUENCE [LARGE SCALE GENOMIC DNA]</scope>
    <source>
        <strain evidence="8 9">VU population</strain>
        <tissue evidence="8">Whole body</tissue>
    </source>
</reference>
<feature type="domain" description="MACPF" evidence="7">
    <location>
        <begin position="26"/>
        <end position="354"/>
    </location>
</feature>
<organism evidence="8 9">
    <name type="scientific">Folsomia candida</name>
    <name type="common">Springtail</name>
    <dbReference type="NCBI Taxonomy" id="158441"/>
    <lineage>
        <taxon>Eukaryota</taxon>
        <taxon>Metazoa</taxon>
        <taxon>Ecdysozoa</taxon>
        <taxon>Arthropoda</taxon>
        <taxon>Hexapoda</taxon>
        <taxon>Collembola</taxon>
        <taxon>Entomobryomorpha</taxon>
        <taxon>Isotomoidea</taxon>
        <taxon>Isotomidae</taxon>
        <taxon>Proisotominae</taxon>
        <taxon>Folsomia</taxon>
    </lineage>
</organism>
<keyword evidence="5" id="KW-0472">Membrane</keyword>
<evidence type="ECO:0000256" key="1">
    <source>
        <dbReference type="ARBA" id="ARBA00004370"/>
    </source>
</evidence>
<dbReference type="PROSITE" id="PS51412">
    <property type="entry name" value="MACPF_2"/>
    <property type="match status" value="1"/>
</dbReference>
<evidence type="ECO:0000256" key="4">
    <source>
        <dbReference type="ARBA" id="ARBA00022729"/>
    </source>
</evidence>
<dbReference type="InterPro" id="IPR020863">
    <property type="entry name" value="MACPF_CS"/>
</dbReference>
<evidence type="ECO:0000256" key="5">
    <source>
        <dbReference type="ARBA" id="ARBA00023136"/>
    </source>
</evidence>